<evidence type="ECO:0000256" key="2">
    <source>
        <dbReference type="ARBA" id="ARBA00023002"/>
    </source>
</evidence>
<sequence length="78" mass="8860">FYGGPSAAYFATRDEYKRNMPGRIIGLSKDKYGHVCYRMALQTREQHIKRERATSNICTAQALLATMAGFYAIWHGAK</sequence>
<evidence type="ECO:0000313" key="5">
    <source>
        <dbReference type="Proteomes" id="UP000715095"/>
    </source>
</evidence>
<evidence type="ECO:0000256" key="1">
    <source>
        <dbReference type="ARBA" id="ARBA00003788"/>
    </source>
</evidence>
<dbReference type="Pfam" id="PF02347">
    <property type="entry name" value="GDC-P"/>
    <property type="match status" value="1"/>
</dbReference>
<proteinExistence type="predicted"/>
<dbReference type="InterPro" id="IPR020581">
    <property type="entry name" value="GDC_P"/>
</dbReference>
<dbReference type="SUPFAM" id="SSF53383">
    <property type="entry name" value="PLP-dependent transferases"/>
    <property type="match status" value="1"/>
</dbReference>
<dbReference type="EMBL" id="JACJJC010000541">
    <property type="protein sequence ID" value="MBM6705457.1"/>
    <property type="molecule type" value="Genomic_DNA"/>
</dbReference>
<feature type="non-terminal residue" evidence="4">
    <location>
        <position position="78"/>
    </location>
</feature>
<dbReference type="Gene3D" id="3.40.640.10">
    <property type="entry name" value="Type I PLP-dependent aspartate aminotransferase-like (Major domain)"/>
    <property type="match status" value="1"/>
</dbReference>
<evidence type="ECO:0000313" key="4">
    <source>
        <dbReference type="EMBL" id="MBM6705457.1"/>
    </source>
</evidence>
<evidence type="ECO:0000259" key="3">
    <source>
        <dbReference type="Pfam" id="PF02347"/>
    </source>
</evidence>
<dbReference type="InterPro" id="IPR049315">
    <property type="entry name" value="GDC-P_N"/>
</dbReference>
<protein>
    <recommendedName>
        <fullName evidence="3">Glycine cleavage system P-protein N-terminal domain-containing protein</fullName>
    </recommendedName>
</protein>
<comment type="function">
    <text evidence="1">The glycine cleavage system catalyzes the degradation of glycine. The P protein binds the alpha-amino group of glycine through its pyridoxal phosphate cofactor; CO(2) is released and the remaining methylamine moiety is then transferred to the lipoamide cofactor of the H protein.</text>
</comment>
<dbReference type="InterPro" id="IPR015421">
    <property type="entry name" value="PyrdxlP-dep_Trfase_major"/>
</dbReference>
<dbReference type="PANTHER" id="PTHR11773">
    <property type="entry name" value="GLYCINE DEHYDROGENASE, DECARBOXYLATING"/>
    <property type="match status" value="1"/>
</dbReference>
<dbReference type="Proteomes" id="UP000715095">
    <property type="component" value="Unassembled WGS sequence"/>
</dbReference>
<name>A0ABS2DVY8_9BURK</name>
<feature type="non-terminal residue" evidence="4">
    <location>
        <position position="1"/>
    </location>
</feature>
<dbReference type="InterPro" id="IPR015424">
    <property type="entry name" value="PyrdxlP-dep_Trfase"/>
</dbReference>
<accession>A0ABS2DVY8</accession>
<gene>
    <name evidence="4" type="ORF">H6A60_13385</name>
</gene>
<organism evidence="4 5">
    <name type="scientific">Sutterella massiliensis</name>
    <dbReference type="NCBI Taxonomy" id="1816689"/>
    <lineage>
        <taxon>Bacteria</taxon>
        <taxon>Pseudomonadati</taxon>
        <taxon>Pseudomonadota</taxon>
        <taxon>Betaproteobacteria</taxon>
        <taxon>Burkholderiales</taxon>
        <taxon>Sutterellaceae</taxon>
        <taxon>Sutterella</taxon>
    </lineage>
</organism>
<keyword evidence="2" id="KW-0560">Oxidoreductase</keyword>
<feature type="domain" description="Glycine cleavage system P-protein N-terminal" evidence="3">
    <location>
        <begin position="2"/>
        <end position="77"/>
    </location>
</feature>
<keyword evidence="5" id="KW-1185">Reference proteome</keyword>
<comment type="caution">
    <text evidence="4">The sequence shown here is derived from an EMBL/GenBank/DDBJ whole genome shotgun (WGS) entry which is preliminary data.</text>
</comment>
<dbReference type="PANTHER" id="PTHR11773:SF1">
    <property type="entry name" value="GLYCINE DEHYDROGENASE (DECARBOXYLATING), MITOCHONDRIAL"/>
    <property type="match status" value="1"/>
</dbReference>
<reference evidence="4 5" key="1">
    <citation type="journal article" date="2021" name="Sci. Rep.">
        <title>The distribution of antibiotic resistance genes in chicken gut microbiota commensals.</title>
        <authorList>
            <person name="Juricova H."/>
            <person name="Matiasovicova J."/>
            <person name="Kubasova T."/>
            <person name="Cejkova D."/>
            <person name="Rychlik I."/>
        </authorList>
    </citation>
    <scope>NUCLEOTIDE SEQUENCE [LARGE SCALE GENOMIC DNA]</scope>
    <source>
        <strain evidence="4 5">An829</strain>
    </source>
</reference>